<dbReference type="SUPFAM" id="SSF54518">
    <property type="entry name" value="Tubby C-terminal domain-like"/>
    <property type="match status" value="1"/>
</dbReference>
<dbReference type="RefSeq" id="WP_305893017.1">
    <property type="nucleotide sequence ID" value="NZ_JAUZVZ010000007.1"/>
</dbReference>
<keyword evidence="3" id="KW-1185">Reference proteome</keyword>
<dbReference type="Gene3D" id="2.40.160.200">
    <property type="entry name" value="LURP1-related"/>
    <property type="match status" value="1"/>
</dbReference>
<gene>
    <name evidence="2" type="ORF">Q3O60_06090</name>
</gene>
<evidence type="ECO:0008006" key="4">
    <source>
        <dbReference type="Google" id="ProtNLM"/>
    </source>
</evidence>
<comment type="similarity">
    <text evidence="1">Belongs to the LOR family.</text>
</comment>
<reference evidence="2 3" key="1">
    <citation type="submission" date="2023-08" db="EMBL/GenBank/DDBJ databases">
        <authorList>
            <person name="Joshi A."/>
            <person name="Thite S."/>
        </authorList>
    </citation>
    <scope>NUCLEOTIDE SEQUENCE [LARGE SCALE GENOMIC DNA]</scope>
    <source>
        <strain evidence="2 3">AC40</strain>
    </source>
</reference>
<dbReference type="Proteomes" id="UP001231616">
    <property type="component" value="Unassembled WGS sequence"/>
</dbReference>
<organism evidence="2 3">
    <name type="scientific">Alkalimonas collagenimarina</name>
    <dbReference type="NCBI Taxonomy" id="400390"/>
    <lineage>
        <taxon>Bacteria</taxon>
        <taxon>Pseudomonadati</taxon>
        <taxon>Pseudomonadota</taxon>
        <taxon>Gammaproteobacteria</taxon>
        <taxon>Alkalimonas</taxon>
    </lineage>
</organism>
<comment type="caution">
    <text evidence="2">The sequence shown here is derived from an EMBL/GenBank/DDBJ whole genome shotgun (WGS) entry which is preliminary data.</text>
</comment>
<proteinExistence type="inferred from homology"/>
<protein>
    <recommendedName>
        <fullName evidence="4">Scramblase</fullName>
    </recommendedName>
</protein>
<dbReference type="InterPro" id="IPR007612">
    <property type="entry name" value="LOR"/>
</dbReference>
<evidence type="ECO:0000256" key="1">
    <source>
        <dbReference type="ARBA" id="ARBA00005437"/>
    </source>
</evidence>
<name>A0ABT9GY08_9GAMM</name>
<dbReference type="InterPro" id="IPR025659">
    <property type="entry name" value="Tubby-like_C"/>
</dbReference>
<dbReference type="Pfam" id="PF04525">
    <property type="entry name" value="LOR"/>
    <property type="match status" value="1"/>
</dbReference>
<accession>A0ABT9GY08</accession>
<evidence type="ECO:0000313" key="2">
    <source>
        <dbReference type="EMBL" id="MDP4535749.1"/>
    </source>
</evidence>
<dbReference type="EMBL" id="JAUZVZ010000007">
    <property type="protein sequence ID" value="MDP4535749.1"/>
    <property type="molecule type" value="Genomic_DNA"/>
</dbReference>
<dbReference type="InterPro" id="IPR038595">
    <property type="entry name" value="LOR_sf"/>
</dbReference>
<sequence>MTKQLFIRNKLISLKGNIIICDEHDEPRYHAKGSFAVFYPRWRLFKGEAEIASLRRKIFVWRPTWQVHSELGDFIIKKKLLSWHSRYQVIGGPFDGAEINGNFWDRQFEISHQLQLLAQASGKIMSLRNRYTIELLREDDSTELFTAIVMVTMLMHRRDRQQNQQGR</sequence>
<evidence type="ECO:0000313" key="3">
    <source>
        <dbReference type="Proteomes" id="UP001231616"/>
    </source>
</evidence>